<evidence type="ECO:0000313" key="2">
    <source>
        <dbReference type="EMBL" id="GGP52312.1"/>
    </source>
</evidence>
<sequence>MTNPADAMAAAVPQPTPYPRGSRYYGVPTAVHVTADGRQVPHLTRRLLPPPPSTAIAEHEVSEGDRPDLLAHRYFGDAEAWWRIADANPVLSPDELTGTPGRLLRIAMPNG</sequence>
<name>A0A918AKB7_9PSEU</name>
<dbReference type="Proteomes" id="UP000639606">
    <property type="component" value="Unassembled WGS sequence"/>
</dbReference>
<keyword evidence="3" id="KW-1185">Reference proteome</keyword>
<evidence type="ECO:0000313" key="3">
    <source>
        <dbReference type="Proteomes" id="UP000639606"/>
    </source>
</evidence>
<evidence type="ECO:0000256" key="1">
    <source>
        <dbReference type="SAM" id="MobiDB-lite"/>
    </source>
</evidence>
<comment type="caution">
    <text evidence="2">The sequence shown here is derived from an EMBL/GenBank/DDBJ whole genome shotgun (WGS) entry which is preliminary data.</text>
</comment>
<accession>A0A918AKB7</accession>
<dbReference type="RefSeq" id="WP_229795550.1">
    <property type="nucleotide sequence ID" value="NZ_BMRG01000004.1"/>
</dbReference>
<reference evidence="2" key="2">
    <citation type="submission" date="2020-09" db="EMBL/GenBank/DDBJ databases">
        <authorList>
            <person name="Sun Q."/>
            <person name="Ohkuma M."/>
        </authorList>
    </citation>
    <scope>NUCLEOTIDE SEQUENCE</scope>
    <source>
        <strain evidence="2">JCM 3313</strain>
    </source>
</reference>
<proteinExistence type="predicted"/>
<evidence type="ECO:0008006" key="4">
    <source>
        <dbReference type="Google" id="ProtNLM"/>
    </source>
</evidence>
<protein>
    <recommendedName>
        <fullName evidence="4">LysM domain-containing protein</fullName>
    </recommendedName>
</protein>
<gene>
    <name evidence="2" type="ORF">GCM10010185_25500</name>
</gene>
<feature type="region of interest" description="Disordered" evidence="1">
    <location>
        <begin position="43"/>
        <end position="63"/>
    </location>
</feature>
<dbReference type="EMBL" id="BMRG01000004">
    <property type="protein sequence ID" value="GGP52312.1"/>
    <property type="molecule type" value="Genomic_DNA"/>
</dbReference>
<dbReference type="AlphaFoldDB" id="A0A918AKB7"/>
<reference evidence="2" key="1">
    <citation type="journal article" date="2014" name="Int. J. Syst. Evol. Microbiol.">
        <title>Complete genome sequence of Corynebacterium casei LMG S-19264T (=DSM 44701T), isolated from a smear-ripened cheese.</title>
        <authorList>
            <consortium name="US DOE Joint Genome Institute (JGI-PGF)"/>
            <person name="Walter F."/>
            <person name="Albersmeier A."/>
            <person name="Kalinowski J."/>
            <person name="Ruckert C."/>
        </authorList>
    </citation>
    <scope>NUCLEOTIDE SEQUENCE</scope>
    <source>
        <strain evidence="2">JCM 3313</strain>
    </source>
</reference>
<organism evidence="2 3">
    <name type="scientific">Saccharothrix coeruleofusca</name>
    <dbReference type="NCBI Taxonomy" id="33919"/>
    <lineage>
        <taxon>Bacteria</taxon>
        <taxon>Bacillati</taxon>
        <taxon>Actinomycetota</taxon>
        <taxon>Actinomycetes</taxon>
        <taxon>Pseudonocardiales</taxon>
        <taxon>Pseudonocardiaceae</taxon>
        <taxon>Saccharothrix</taxon>
    </lineage>
</organism>